<gene>
    <name evidence="2" type="ORF">LY90DRAFT_516700</name>
</gene>
<dbReference type="EMBL" id="MCOG01000286">
    <property type="protein sequence ID" value="ORY20565.1"/>
    <property type="molecule type" value="Genomic_DNA"/>
</dbReference>
<organism evidence="2 3">
    <name type="scientific">Neocallimastix californiae</name>
    <dbReference type="NCBI Taxonomy" id="1754190"/>
    <lineage>
        <taxon>Eukaryota</taxon>
        <taxon>Fungi</taxon>
        <taxon>Fungi incertae sedis</taxon>
        <taxon>Chytridiomycota</taxon>
        <taxon>Chytridiomycota incertae sedis</taxon>
        <taxon>Neocallimastigomycetes</taxon>
        <taxon>Neocallimastigales</taxon>
        <taxon>Neocallimastigaceae</taxon>
        <taxon>Neocallimastix</taxon>
    </lineage>
</organism>
<name>A0A1Y2AF33_9FUNG</name>
<evidence type="ECO:0000313" key="2">
    <source>
        <dbReference type="EMBL" id="ORY20565.1"/>
    </source>
</evidence>
<feature type="signal peptide" evidence="1">
    <location>
        <begin position="1"/>
        <end position="16"/>
    </location>
</feature>
<keyword evidence="3" id="KW-1185">Reference proteome</keyword>
<evidence type="ECO:0000313" key="3">
    <source>
        <dbReference type="Proteomes" id="UP000193920"/>
    </source>
</evidence>
<evidence type="ECO:0000256" key="1">
    <source>
        <dbReference type="SAM" id="SignalP"/>
    </source>
</evidence>
<protein>
    <submittedName>
        <fullName evidence="2">Uncharacterized protein</fullName>
    </submittedName>
</protein>
<sequence length="102" mass="11465">MFKLLIFLLYVYAVSAITPFIKEGNRAKFFELTDNEISVFRVSMSDEEYKLLIQTAQVVNPLLNLDFGQNGENAKEAFEGADISFGGEFKTKNATMIVEING</sequence>
<dbReference type="AlphaFoldDB" id="A0A1Y2AF33"/>
<dbReference type="Proteomes" id="UP000193920">
    <property type="component" value="Unassembled WGS sequence"/>
</dbReference>
<reference evidence="2 3" key="1">
    <citation type="submission" date="2016-08" db="EMBL/GenBank/DDBJ databases">
        <title>A Parts List for Fungal Cellulosomes Revealed by Comparative Genomics.</title>
        <authorList>
            <consortium name="DOE Joint Genome Institute"/>
            <person name="Haitjema C.H."/>
            <person name="Gilmore S.P."/>
            <person name="Henske J.K."/>
            <person name="Solomon K.V."/>
            <person name="De Groot R."/>
            <person name="Kuo A."/>
            <person name="Mondo S.J."/>
            <person name="Salamov A.A."/>
            <person name="Labutti K."/>
            <person name="Zhao Z."/>
            <person name="Chiniquy J."/>
            <person name="Barry K."/>
            <person name="Brewer H.M."/>
            <person name="Purvine S.O."/>
            <person name="Wright A.T."/>
            <person name="Boxma B."/>
            <person name="Van Alen T."/>
            <person name="Hackstein J.H."/>
            <person name="Baker S.E."/>
            <person name="Grigoriev I.V."/>
            <person name="O'Malley M.A."/>
        </authorList>
    </citation>
    <scope>NUCLEOTIDE SEQUENCE [LARGE SCALE GENOMIC DNA]</scope>
    <source>
        <strain evidence="2 3">G1</strain>
    </source>
</reference>
<proteinExistence type="predicted"/>
<accession>A0A1Y2AF33</accession>
<feature type="chain" id="PRO_5010999207" evidence="1">
    <location>
        <begin position="17"/>
        <end position="102"/>
    </location>
</feature>
<dbReference type="OrthoDB" id="10526675at2759"/>
<comment type="caution">
    <text evidence="2">The sequence shown here is derived from an EMBL/GenBank/DDBJ whole genome shotgun (WGS) entry which is preliminary data.</text>
</comment>
<keyword evidence="1" id="KW-0732">Signal</keyword>